<name>A0A3S7X699_LEIDO</name>
<dbReference type="InterPro" id="IPR011767">
    <property type="entry name" value="GLR_AS"/>
</dbReference>
<dbReference type="EMBL" id="RHLC01000007">
    <property type="protein sequence ID" value="TPP53847.1"/>
    <property type="molecule type" value="Genomic_DNA"/>
</dbReference>
<dbReference type="SMR" id="A0A3S7X699"/>
<dbReference type="PROSITE" id="PS00195">
    <property type="entry name" value="GLUTAREDOXIN_1"/>
    <property type="match status" value="1"/>
</dbReference>
<dbReference type="InterPro" id="IPR036249">
    <property type="entry name" value="Thioredoxin-like_sf"/>
</dbReference>
<dbReference type="PROSITE" id="PS50404">
    <property type="entry name" value="GST_NTER"/>
    <property type="match status" value="1"/>
</dbReference>
<dbReference type="VEuPathDB" id="TriTrypDB:LdBPK_330260.1"/>
<dbReference type="OrthoDB" id="202840at2759"/>
<dbReference type="CDD" id="cd00570">
    <property type="entry name" value="GST_N_family"/>
    <property type="match status" value="1"/>
</dbReference>
<dbReference type="InterPro" id="IPR004045">
    <property type="entry name" value="Glutathione_S-Trfase_N"/>
</dbReference>
<reference evidence="4" key="8">
    <citation type="submission" date="2020-06" db="EMBL/GenBank/DDBJ databases">
        <authorList>
            <person name="Camacho E."/>
            <person name="Gonzalez-de la Fuente S."/>
            <person name="Rastrojo A."/>
            <person name="Peiro-Pastor R."/>
            <person name="Solana JC."/>
            <person name="Tabera L."/>
            <person name="Gamarro F."/>
            <person name="Carrasco-Ramiro F."/>
            <person name="Requena JM."/>
            <person name="Aguado B."/>
        </authorList>
    </citation>
    <scope>NUCLEOTIDE SEQUENCE</scope>
</reference>
<evidence type="ECO:0000313" key="7">
    <source>
        <dbReference type="EMBL" id="TPP55674.1"/>
    </source>
</evidence>
<dbReference type="Proteomes" id="UP000318447">
    <property type="component" value="Unassembled WGS sequence"/>
</dbReference>
<dbReference type="Proteomes" id="UP000601710">
    <property type="component" value="Chromosome 33"/>
</dbReference>
<evidence type="ECO:0000313" key="3">
    <source>
        <dbReference type="EMBL" id="AYU81991.1"/>
    </source>
</evidence>
<protein>
    <submittedName>
        <fullName evidence="6">Glutathione S-transferase, N-terminal domain family protein</fullName>
    </submittedName>
    <submittedName>
        <fullName evidence="3">Thiol-dependent reductase 1</fullName>
        <ecNumber evidence="3">1.8.5.1</ecNumber>
    </submittedName>
    <submittedName>
        <fullName evidence="4">Thiol-dependent_reductase_1/GeneDB:LmjF.33.0240</fullName>
    </submittedName>
</protein>
<dbReference type="EMBL" id="LR812653">
    <property type="protein sequence ID" value="CAC5433204.1"/>
    <property type="molecule type" value="Genomic_DNA"/>
</dbReference>
<dbReference type="SFLD" id="SFLDG00358">
    <property type="entry name" value="Main_(cytGST)"/>
    <property type="match status" value="1"/>
</dbReference>
<dbReference type="SUPFAM" id="SSF47616">
    <property type="entry name" value="GST C-terminal domain-like"/>
    <property type="match status" value="2"/>
</dbReference>
<dbReference type="GeneID" id="13392247"/>
<dbReference type="OMA" id="EFICATR"/>
<evidence type="ECO:0000313" key="6">
    <source>
        <dbReference type="EMBL" id="TPP53847.1"/>
    </source>
</evidence>
<reference evidence="8" key="3">
    <citation type="submission" date="2011-02" db="EMBL/GenBank/DDBJ databases">
        <title>Whole genome sequencing of Leishmania donovani clinical lines reveals dynamic variation related to drug resistance.</title>
        <authorList>
            <person name="Downing T."/>
            <person name="Imamura H."/>
            <person name="Sanders M."/>
            <person name="Decuypere S."/>
            <person name="Hertz-Fowler C."/>
            <person name="Clark T.G."/>
            <person name="Rijal S."/>
            <person name="Sundar S."/>
            <person name="Quail M.A."/>
            <person name="De Doncker S."/>
            <person name="Maes I."/>
            <person name="Vanaerschot M."/>
            <person name="Stark O."/>
            <person name="Schonian G."/>
            <person name="Dujardin J.C."/>
            <person name="Berriman M."/>
        </authorList>
    </citation>
    <scope>NUCLEOTIDE SEQUENCE [LARGE SCALE GENOMIC DNA]</scope>
    <source>
        <strain evidence="8">BPK282A1</strain>
    </source>
</reference>
<feature type="domain" description="GST C-terminal" evidence="2">
    <location>
        <begin position="92"/>
        <end position="218"/>
    </location>
</feature>
<dbReference type="GO" id="GO:0016740">
    <property type="term" value="F:transferase activity"/>
    <property type="evidence" value="ECO:0007669"/>
    <property type="project" value="UniProtKB-KW"/>
</dbReference>
<dbReference type="EMBL" id="RHLD01000006">
    <property type="protein sequence ID" value="TPP55674.1"/>
    <property type="molecule type" value="Genomic_DNA"/>
</dbReference>
<evidence type="ECO:0000313" key="10">
    <source>
        <dbReference type="Proteomes" id="UP000318447"/>
    </source>
</evidence>
<keyword evidence="9" id="KW-1185">Reference proteome</keyword>
<dbReference type="PANTHER" id="PTHR43968:SF6">
    <property type="entry name" value="GLUTATHIONE S-TRANSFERASE OMEGA"/>
    <property type="match status" value="1"/>
</dbReference>
<dbReference type="GO" id="GO:0045174">
    <property type="term" value="F:glutathione dehydrogenase (ascorbate) activity"/>
    <property type="evidence" value="ECO:0007669"/>
    <property type="project" value="UniProtKB-EC"/>
</dbReference>
<dbReference type="SUPFAM" id="SSF52833">
    <property type="entry name" value="Thioredoxin-like"/>
    <property type="match status" value="2"/>
</dbReference>
<dbReference type="CDD" id="cd00299">
    <property type="entry name" value="GST_C_family"/>
    <property type="match status" value="2"/>
</dbReference>
<dbReference type="Pfam" id="PF16865">
    <property type="entry name" value="GST_C_5"/>
    <property type="match status" value="2"/>
</dbReference>
<reference evidence="3 9" key="4">
    <citation type="journal article" date="2018" name="Sci. Rep.">
        <title>A complete Leishmania donovani reference genome identifies novel genetic variations associated with virulence.</title>
        <authorList>
            <person name="Lypaczewski P."/>
            <person name="Hoshizaki J."/>
            <person name="Zhang W.-W."/>
            <person name="McCall L.-I."/>
            <person name="Torcivia-Rodriguez J."/>
            <person name="Simonyan V."/>
            <person name="Kaur A."/>
            <person name="Dewar K."/>
            <person name="Matlashewski G."/>
        </authorList>
    </citation>
    <scope>NUCLEOTIDE SEQUENCE [LARGE SCALE GENOMIC DNA]</scope>
    <source>
        <strain evidence="3 9">LdCL</strain>
    </source>
</reference>
<evidence type="ECO:0000313" key="4">
    <source>
        <dbReference type="EMBL" id="CAC5433204.1"/>
    </source>
</evidence>
<feature type="domain" description="GST C-terminal" evidence="2">
    <location>
        <begin position="316"/>
        <end position="444"/>
    </location>
</feature>
<reference evidence="11" key="5">
    <citation type="submission" date="2019-02" db="EMBL/GenBank/DDBJ databases">
        <title>FDA dAtabase for Regulatory Grade micrObial Sequences (FDA-ARGOS): Supporting development and validation of Infectious Disease Dx tests.</title>
        <authorList>
            <person name="Duncan R."/>
            <person name="Fisher C."/>
            <person name="Tallon L."/>
            <person name="Sadzewicz L."/>
            <person name="Sengamalay N."/>
            <person name="Ott S."/>
            <person name="Godinez A."/>
            <person name="Nagaraj S."/>
            <person name="Vavikolanu K."/>
            <person name="Vyas G."/>
            <person name="Nadendla S."/>
            <person name="Aluvathingal J."/>
            <person name="Sichtig H."/>
        </authorList>
    </citation>
    <scope>NUCLEOTIDE SEQUENCE [LARGE SCALE GENOMIC DNA]</scope>
    <source>
        <strain evidence="11">FDAARGOS_360</strain>
    </source>
</reference>
<evidence type="ECO:0000259" key="1">
    <source>
        <dbReference type="PROSITE" id="PS50404"/>
    </source>
</evidence>
<organism evidence="3 9">
    <name type="scientific">Leishmania donovani</name>
    <dbReference type="NCBI Taxonomy" id="5661"/>
    <lineage>
        <taxon>Eukaryota</taxon>
        <taxon>Discoba</taxon>
        <taxon>Euglenozoa</taxon>
        <taxon>Kinetoplastea</taxon>
        <taxon>Metakinetoplastina</taxon>
        <taxon>Trypanosomatida</taxon>
        <taxon>Trypanosomatidae</taxon>
        <taxon>Leishmaniinae</taxon>
        <taxon>Leishmania</taxon>
    </lineage>
</organism>
<dbReference type="EMBL" id="CP029532">
    <property type="protein sequence ID" value="AYU81991.1"/>
    <property type="molecule type" value="Genomic_DNA"/>
</dbReference>
<evidence type="ECO:0000313" key="9">
    <source>
        <dbReference type="Proteomes" id="UP000274082"/>
    </source>
</evidence>
<dbReference type="EC" id="1.8.5.1" evidence="3"/>
<reference evidence="5 8" key="1">
    <citation type="journal article" date="2011" name="Genome Res.">
        <title>Whole genome sequencing of multiple Leishmania donovani clinical isolates provides insights into population structure and mechanisms of drug resistance.</title>
        <authorList>
            <person name="Downing T."/>
            <person name="Imamura H."/>
            <person name="Decuypere S."/>
            <person name="Clark T.G."/>
            <person name="Coombs G.H."/>
            <person name="Cotton J.A."/>
            <person name="Hilley J.D."/>
            <person name="de Doncker S."/>
            <person name="Maes I."/>
            <person name="Mottram J.C."/>
            <person name="Quail M.A."/>
            <person name="Rijal S."/>
            <person name="Sanders M."/>
            <person name="Schonian G."/>
            <person name="Stark O."/>
            <person name="Sundar S."/>
            <person name="Vanaerschot M."/>
            <person name="Hertz-Fowler C."/>
            <person name="Dujardin J.C."/>
            <person name="Berriman M."/>
        </authorList>
    </citation>
    <scope>NUCLEOTIDE SEQUENCE [LARGE SCALE GENOMIC DNA]</scope>
    <source>
        <strain evidence="5 8">BPK282A1</strain>
    </source>
</reference>
<dbReference type="RefSeq" id="XP_003863850.1">
    <property type="nucleotide sequence ID" value="XM_003863802.1"/>
</dbReference>
<dbReference type="InterPro" id="IPR040079">
    <property type="entry name" value="Glutathione_S-Trfase"/>
</dbReference>
<dbReference type="Proteomes" id="UP000008980">
    <property type="component" value="Chromosome 33"/>
</dbReference>
<evidence type="ECO:0000313" key="8">
    <source>
        <dbReference type="Proteomes" id="UP000008980"/>
    </source>
</evidence>
<keyword evidence="3" id="KW-0560">Oxidoreductase</keyword>
<dbReference type="Pfam" id="PF13409">
    <property type="entry name" value="GST_N_2"/>
    <property type="match status" value="2"/>
</dbReference>
<dbReference type="Proteomes" id="UP000318821">
    <property type="component" value="Unassembled WGS sequence"/>
</dbReference>
<dbReference type="Gene3D" id="1.20.1050.10">
    <property type="match status" value="2"/>
</dbReference>
<dbReference type="PROSITE" id="PS51354">
    <property type="entry name" value="GLUTAREDOXIN_2"/>
    <property type="match status" value="1"/>
</dbReference>
<dbReference type="InterPro" id="IPR036282">
    <property type="entry name" value="Glutathione-S-Trfase_C_sf"/>
</dbReference>
<dbReference type="Gene3D" id="3.40.30.10">
    <property type="entry name" value="Glutaredoxin"/>
    <property type="match status" value="2"/>
</dbReference>
<dbReference type="PANTHER" id="PTHR43968">
    <property type="match status" value="1"/>
</dbReference>
<gene>
    <name evidence="7" type="ORF">CGC20_11340</name>
    <name evidence="6" type="ORF">CGC21_38490</name>
    <name evidence="5" type="ORF">LDBPK_330260</name>
    <name evidence="3" type="ORF">LdCL_330007500</name>
    <name evidence="4" type="ORF">LDHU3_33.0310</name>
</gene>
<evidence type="ECO:0000259" key="2">
    <source>
        <dbReference type="PROSITE" id="PS50405"/>
    </source>
</evidence>
<reference evidence="5" key="2">
    <citation type="submission" date="2011-01" db="EMBL/GenBank/DDBJ databases">
        <authorList>
            <person name="Zhao B.P."/>
            <person name="Ren Z.A."/>
            <person name="Li C.D."/>
        </authorList>
    </citation>
    <scope>NUCLEOTIDE SEQUENCE</scope>
    <source>
        <strain evidence="5">BPK282A1</strain>
    </source>
</reference>
<evidence type="ECO:0000313" key="5">
    <source>
        <dbReference type="EMBL" id="CBZ37167.1"/>
    </source>
</evidence>
<dbReference type="InterPro" id="IPR041695">
    <property type="entry name" value="GST_C_5"/>
</dbReference>
<dbReference type="KEGG" id="ldo:LDBPK_330260"/>
<proteinExistence type="predicted"/>
<dbReference type="Proteomes" id="UP000274082">
    <property type="component" value="Chromosome 33"/>
</dbReference>
<dbReference type="PROSITE" id="PS50405">
    <property type="entry name" value="GST_CTER"/>
    <property type="match status" value="2"/>
</dbReference>
<reference evidence="6" key="6">
    <citation type="submission" date="2019-02" db="EMBL/GenBank/DDBJ databases">
        <title>FDA dAtabase for Regulatory Grade micrObial Sequences (FDA-ARGOS): Supporting development and validation of Infectious Disease Dx tests.</title>
        <authorList>
            <person name="Duncan R."/>
            <person name="Fisher C."/>
            <person name="Tallon L.J."/>
            <person name="Sadzewicz L."/>
            <person name="Sengamalay N."/>
            <person name="Ott S."/>
            <person name="Godinez A."/>
            <person name="Nagaraj S."/>
            <person name="Nadendla S."/>
            <person name="Sichtig H."/>
        </authorList>
    </citation>
    <scope>NUCLEOTIDE SEQUENCE</scope>
    <source>
        <strain evidence="7">FDAARGOS_360</strain>
        <strain evidence="6">FDAARGOS_361</strain>
    </source>
</reference>
<evidence type="ECO:0000313" key="11">
    <source>
        <dbReference type="Proteomes" id="UP000318821"/>
    </source>
</evidence>
<dbReference type="InterPro" id="IPR010987">
    <property type="entry name" value="Glutathione-S-Trfase_C-like"/>
</dbReference>
<dbReference type="FunFam" id="3.40.30.10:FF:000563">
    <property type="entry name" value="Thiol-dependent reductase 1"/>
    <property type="match status" value="1"/>
</dbReference>
<dbReference type="VEuPathDB" id="TriTrypDB:LDHU3_33.0310"/>
<dbReference type="EMBL" id="FR799620">
    <property type="protein sequence ID" value="CBZ37167.1"/>
    <property type="molecule type" value="Genomic_DNA"/>
</dbReference>
<feature type="domain" description="GST N-terminal" evidence="1">
    <location>
        <begin position="4"/>
        <end position="86"/>
    </location>
</feature>
<reference evidence="10" key="7">
    <citation type="submission" date="2019-02" db="EMBL/GenBank/DDBJ databases">
        <title>FDA dAtabase for Regulatory Grade micrObial Sequences (FDA-ARGOS): Supporting development and validation of Infectious Disease Dx tests.</title>
        <authorList>
            <person name="Duncan R."/>
            <person name="Fisher C."/>
            <person name="Tallon L."/>
            <person name="Sadzewicz L."/>
            <person name="Sengamalay N."/>
            <person name="Ott S."/>
            <person name="Godinez A."/>
            <person name="Nagaraj S."/>
            <person name="Vavikolanu K."/>
            <person name="Nadendla S."/>
            <person name="Aluvathingal J."/>
            <person name="Sichtig H."/>
        </authorList>
    </citation>
    <scope>NUCLEOTIDE SEQUENCE [LARGE SCALE GENOMIC DNA]</scope>
    <source>
        <strain evidence="10">FDAARGOS_361</strain>
    </source>
</reference>
<sequence>MAARALKLYVSATCPFCHRVEIVAREKQVSYDRVAVGLREEMPQWYKQINPRETVPTLEVGNADKRFMFESMLIAQYLDNSGAPAGALMGSSAAQRHQIEFFLAQVGDFIGAAHGLLRDPLSGEKRKAMDDNAAYVDGLLAANQTTGPYYCDGEFTMADVALVPFLVRLKPALMYYAGYDVFCKAPRMKALWAAAAQRASVRETSPTAAQCIENYRHLVPESAPMMGANGGHVLYSNLFCPFVDRARLASELRKFQMHIVEVPLHPQPEWYKYINPRDTVPALFTPSGEAVHESQLIVQYIDCVATKGSALVPRGDAEKEYEVGFFVENAGYFVGGLMSWIIRGGEDAKAELQWAAGELEQQLAKHPFGEGPFFGGKRMNAGDVAILPFLVRAKAFMPEFSGGYDLFAHFPLLNGLAEAGMATPEAKSVFRTLEEYKEHIRKRQRRAQSG</sequence>
<keyword evidence="6" id="KW-0808">Transferase</keyword>
<dbReference type="GO" id="GO:0005737">
    <property type="term" value="C:cytoplasm"/>
    <property type="evidence" value="ECO:0007669"/>
    <property type="project" value="TreeGrafter"/>
</dbReference>
<dbReference type="AlphaFoldDB" id="A0A3S7X699"/>
<dbReference type="InterPro" id="IPR050983">
    <property type="entry name" value="GST_Omega/HSP26"/>
</dbReference>
<dbReference type="SFLD" id="SFLDS00019">
    <property type="entry name" value="Glutathione_Transferase_(cytos"/>
    <property type="match status" value="1"/>
</dbReference>
<accession>A0A3S7X699</accession>
<dbReference type="VEuPathDB" id="TriTrypDB:LdCL_330007500"/>
<accession>E9BPV5</accession>